<evidence type="ECO:0000313" key="3">
    <source>
        <dbReference type="EMBL" id="KHD05399.1"/>
    </source>
</evidence>
<dbReference type="PANTHER" id="PTHR42759">
    <property type="entry name" value="MOXR FAMILY PROTEIN"/>
    <property type="match status" value="1"/>
</dbReference>
<evidence type="ECO:0000259" key="2">
    <source>
        <dbReference type="Pfam" id="PF17863"/>
    </source>
</evidence>
<dbReference type="Gene3D" id="3.40.50.300">
    <property type="entry name" value="P-loop containing nucleotide triphosphate hydrolases"/>
    <property type="match status" value="1"/>
</dbReference>
<accession>A0A0A6P4Y3</accession>
<organism evidence="3 4">
    <name type="scientific">Candidatus Thiomargarita nelsonii</name>
    <dbReference type="NCBI Taxonomy" id="1003181"/>
    <lineage>
        <taxon>Bacteria</taxon>
        <taxon>Pseudomonadati</taxon>
        <taxon>Pseudomonadota</taxon>
        <taxon>Gammaproteobacteria</taxon>
        <taxon>Thiotrichales</taxon>
        <taxon>Thiotrichaceae</taxon>
        <taxon>Thiomargarita</taxon>
    </lineage>
</organism>
<keyword evidence="4" id="KW-1185">Reference proteome</keyword>
<dbReference type="Gene3D" id="1.10.8.80">
    <property type="entry name" value="Magnesium chelatase subunit I, C-Terminal domain"/>
    <property type="match status" value="1"/>
</dbReference>
<gene>
    <name evidence="3" type="ORF">PN36_01445</name>
</gene>
<comment type="caution">
    <text evidence="3">The sequence shown here is derived from an EMBL/GenBank/DDBJ whole genome shotgun (WGS) entry which is preliminary data.</text>
</comment>
<dbReference type="AlphaFoldDB" id="A0A0A6P4Y3"/>
<dbReference type="PANTHER" id="PTHR42759:SF1">
    <property type="entry name" value="MAGNESIUM-CHELATASE SUBUNIT CHLD"/>
    <property type="match status" value="1"/>
</dbReference>
<sequence length="502" mass="57150">MNNTTHQTDAKTLVQSWLKGRAQLDETGGISFKSHKAGNLTEKCQLAYQWILDNAIYSPYNDIEYGHRITLGRSEQQINLASEDSYASFILLPLLTLMTSRRLLLIGAPGRGKTTVATLMALLAGYSLDEIKHAIQHGHPQMTQADILGSPLPSDLIQARESADIRVLWRKWISMRVKIIDEYNRIPTKTQSCLLSLMAEGYAEMYEQIIHCQNSAWFLTANDDLGGGTFQVIEALKDRIDIVVRCTPFNTRYLTALAKRIANAEQSVPTDIIFTHEELDQIGTKIRAIEMPSEVLEILGFLISQLDFCRRASDTLEFQNKDTLHLAGRRVGHVCTEDCPLDKFENICTQTESGVSTRAYQTIIHYAKALAFFRGKTAVSNEDIRQILPWALHEKLKPNPQSDFFQKTENQVYQTDKVSWIRQLFDHGLKQYVAYQALRQPIMDLQTSIEGLPPQELKQGLQMLQQQMENLVTKHELNAPVHNDLVLLKHLYVQCRHKLSRS</sequence>
<feature type="domain" description="ChlI/MoxR AAA lid" evidence="2">
    <location>
        <begin position="347"/>
        <end position="407"/>
    </location>
</feature>
<dbReference type="GO" id="GO:0016887">
    <property type="term" value="F:ATP hydrolysis activity"/>
    <property type="evidence" value="ECO:0007669"/>
    <property type="project" value="InterPro"/>
</dbReference>
<name>A0A0A6P4Y3_9GAMM</name>
<evidence type="ECO:0000259" key="1">
    <source>
        <dbReference type="Pfam" id="PF07726"/>
    </source>
</evidence>
<feature type="domain" description="ATPase AAA-3" evidence="1">
    <location>
        <begin position="103"/>
        <end position="240"/>
    </location>
</feature>
<dbReference type="InterPro" id="IPR027417">
    <property type="entry name" value="P-loop_NTPase"/>
</dbReference>
<evidence type="ECO:0008006" key="5">
    <source>
        <dbReference type="Google" id="ProtNLM"/>
    </source>
</evidence>
<dbReference type="Pfam" id="PF07726">
    <property type="entry name" value="AAA_3"/>
    <property type="match status" value="1"/>
</dbReference>
<dbReference type="InterPro" id="IPR041628">
    <property type="entry name" value="ChlI/MoxR_AAA_lid"/>
</dbReference>
<dbReference type="Pfam" id="PF17863">
    <property type="entry name" value="AAA_lid_2"/>
    <property type="match status" value="1"/>
</dbReference>
<dbReference type="SUPFAM" id="SSF52540">
    <property type="entry name" value="P-loop containing nucleoside triphosphate hydrolases"/>
    <property type="match status" value="1"/>
</dbReference>
<evidence type="ECO:0000313" key="4">
    <source>
        <dbReference type="Proteomes" id="UP000030428"/>
    </source>
</evidence>
<dbReference type="GO" id="GO:0005524">
    <property type="term" value="F:ATP binding"/>
    <property type="evidence" value="ECO:0007669"/>
    <property type="project" value="InterPro"/>
</dbReference>
<dbReference type="InterPro" id="IPR050764">
    <property type="entry name" value="CbbQ/NirQ/NorQ/GpvN"/>
</dbReference>
<dbReference type="Proteomes" id="UP000030428">
    <property type="component" value="Unassembled WGS sequence"/>
</dbReference>
<protein>
    <recommendedName>
        <fullName evidence="5">ATPase AAA</fullName>
    </recommendedName>
</protein>
<dbReference type="EMBL" id="JSZA02000004">
    <property type="protein sequence ID" value="KHD05399.1"/>
    <property type="molecule type" value="Genomic_DNA"/>
</dbReference>
<dbReference type="InterPro" id="IPR011703">
    <property type="entry name" value="ATPase_AAA-3"/>
</dbReference>
<reference evidence="3 4" key="1">
    <citation type="journal article" date="2016" name="Front. Microbiol.">
        <title>Single-Cell (Meta-)Genomics of a Dimorphic Candidatus Thiomargarita nelsonii Reveals Genomic Plasticity.</title>
        <authorList>
            <person name="Flood B.E."/>
            <person name="Fliss P."/>
            <person name="Jones D.S."/>
            <person name="Dick G.J."/>
            <person name="Jain S."/>
            <person name="Kaster A.K."/>
            <person name="Winkel M."/>
            <person name="Mussmann M."/>
            <person name="Bailey J."/>
        </authorList>
    </citation>
    <scope>NUCLEOTIDE SEQUENCE [LARGE SCALE GENOMIC DNA]</scope>
    <source>
        <strain evidence="3">Hydrate Ridge</strain>
    </source>
</reference>
<proteinExistence type="predicted"/>